<reference evidence="3" key="1">
    <citation type="submission" date="2015-01" db="EMBL/GenBank/DDBJ databases">
        <authorList>
            <person name="Aksoy S."/>
            <person name="Warren W."/>
            <person name="Wilson R.K."/>
        </authorList>
    </citation>
    <scope>NUCLEOTIDE SEQUENCE [LARGE SCALE GENOMIC DNA]</scope>
    <source>
        <strain evidence="3">IAEA</strain>
    </source>
</reference>
<reference evidence="2" key="2">
    <citation type="submission" date="2020-05" db="UniProtKB">
        <authorList>
            <consortium name="EnsemblMetazoa"/>
        </authorList>
    </citation>
    <scope>IDENTIFICATION</scope>
    <source>
        <strain evidence="2">IAEA</strain>
    </source>
</reference>
<name>A0A1B0AUE4_9MUSC</name>
<proteinExistence type="predicted"/>
<dbReference type="Proteomes" id="UP000092460">
    <property type="component" value="Unassembled WGS sequence"/>
</dbReference>
<evidence type="ECO:0000313" key="3">
    <source>
        <dbReference type="Proteomes" id="UP000092460"/>
    </source>
</evidence>
<keyword evidence="3" id="KW-1185">Reference proteome</keyword>
<feature type="region of interest" description="Disordered" evidence="1">
    <location>
        <begin position="80"/>
        <end position="99"/>
    </location>
</feature>
<dbReference type="VEuPathDB" id="VectorBase:GPPI009055"/>
<dbReference type="EMBL" id="JXJN01003615">
    <property type="status" value="NOT_ANNOTATED_CDS"/>
    <property type="molecule type" value="Genomic_DNA"/>
</dbReference>
<protein>
    <submittedName>
        <fullName evidence="2">Uncharacterized protein</fullName>
    </submittedName>
</protein>
<accession>A0A1B0AUE4</accession>
<evidence type="ECO:0000256" key="1">
    <source>
        <dbReference type="SAM" id="MobiDB-lite"/>
    </source>
</evidence>
<dbReference type="EnsemblMetazoa" id="GPPI009055-RA">
    <property type="protein sequence ID" value="GPPI009055-PA"/>
    <property type="gene ID" value="GPPI009055"/>
</dbReference>
<evidence type="ECO:0000313" key="2">
    <source>
        <dbReference type="EnsemblMetazoa" id="GPPI009055-PA"/>
    </source>
</evidence>
<sequence>MYTIDTREHPTINRNQTGTCRLECHHDHIRALVLTTVTKAYTIALYLNYCCMRRILERSEPFILKLWLNESPVTTYAVIDGGSGSGGSVNSDDIDGKRV</sequence>
<dbReference type="AlphaFoldDB" id="A0A1B0AUE4"/>
<organism evidence="2 3">
    <name type="scientific">Glossina palpalis gambiensis</name>
    <dbReference type="NCBI Taxonomy" id="67801"/>
    <lineage>
        <taxon>Eukaryota</taxon>
        <taxon>Metazoa</taxon>
        <taxon>Ecdysozoa</taxon>
        <taxon>Arthropoda</taxon>
        <taxon>Hexapoda</taxon>
        <taxon>Insecta</taxon>
        <taxon>Pterygota</taxon>
        <taxon>Neoptera</taxon>
        <taxon>Endopterygota</taxon>
        <taxon>Diptera</taxon>
        <taxon>Brachycera</taxon>
        <taxon>Muscomorpha</taxon>
        <taxon>Hippoboscoidea</taxon>
        <taxon>Glossinidae</taxon>
        <taxon>Glossina</taxon>
    </lineage>
</organism>